<dbReference type="EMBL" id="BKCJ011146355">
    <property type="protein sequence ID" value="GFC93976.1"/>
    <property type="molecule type" value="Genomic_DNA"/>
</dbReference>
<evidence type="ECO:0000313" key="2">
    <source>
        <dbReference type="EMBL" id="GFC93976.1"/>
    </source>
</evidence>
<reference evidence="2" key="1">
    <citation type="journal article" date="2019" name="Sci. Rep.">
        <title>Draft genome of Tanacetum cinerariifolium, the natural source of mosquito coil.</title>
        <authorList>
            <person name="Yamashiro T."/>
            <person name="Shiraishi A."/>
            <person name="Satake H."/>
            <person name="Nakayama K."/>
        </authorList>
    </citation>
    <scope>NUCLEOTIDE SEQUENCE</scope>
</reference>
<protein>
    <submittedName>
        <fullName evidence="2">Uncharacterized protein</fullName>
    </submittedName>
</protein>
<feature type="region of interest" description="Disordered" evidence="1">
    <location>
        <begin position="1"/>
        <end position="21"/>
    </location>
</feature>
<evidence type="ECO:0000256" key="1">
    <source>
        <dbReference type="SAM" id="MobiDB-lite"/>
    </source>
</evidence>
<dbReference type="AlphaFoldDB" id="A0A699S8W7"/>
<name>A0A699S8W7_TANCI</name>
<sequence length="117" mass="12045">GSGYNRGRGGGSGSSGCVGSPASPCCPFKVVTYACKAITYPCRDVICPSGLAAAADELSPTSYLGPREISNLFRGGKVTSGLSSLRLAEGSYNGGEWEVEEPHLSVGSWKLGSPRNE</sequence>
<feature type="compositionally biased region" description="Gly residues" evidence="1">
    <location>
        <begin position="1"/>
        <end position="16"/>
    </location>
</feature>
<gene>
    <name evidence="2" type="ORF">Tci_865946</name>
</gene>
<proteinExistence type="predicted"/>
<comment type="caution">
    <text evidence="2">The sequence shown here is derived from an EMBL/GenBank/DDBJ whole genome shotgun (WGS) entry which is preliminary data.</text>
</comment>
<feature type="non-terminal residue" evidence="2">
    <location>
        <position position="1"/>
    </location>
</feature>
<accession>A0A699S8W7</accession>
<organism evidence="2">
    <name type="scientific">Tanacetum cinerariifolium</name>
    <name type="common">Dalmatian daisy</name>
    <name type="synonym">Chrysanthemum cinerariifolium</name>
    <dbReference type="NCBI Taxonomy" id="118510"/>
    <lineage>
        <taxon>Eukaryota</taxon>
        <taxon>Viridiplantae</taxon>
        <taxon>Streptophyta</taxon>
        <taxon>Embryophyta</taxon>
        <taxon>Tracheophyta</taxon>
        <taxon>Spermatophyta</taxon>
        <taxon>Magnoliopsida</taxon>
        <taxon>eudicotyledons</taxon>
        <taxon>Gunneridae</taxon>
        <taxon>Pentapetalae</taxon>
        <taxon>asterids</taxon>
        <taxon>campanulids</taxon>
        <taxon>Asterales</taxon>
        <taxon>Asteraceae</taxon>
        <taxon>Asteroideae</taxon>
        <taxon>Anthemideae</taxon>
        <taxon>Anthemidinae</taxon>
        <taxon>Tanacetum</taxon>
    </lineage>
</organism>